<keyword evidence="5" id="KW-0631">Potassium channel</keyword>
<keyword evidence="2" id="KW-0813">Transport</keyword>
<feature type="transmembrane region" description="Helical" evidence="13">
    <location>
        <begin position="95"/>
        <end position="117"/>
    </location>
</feature>
<evidence type="ECO:0000256" key="9">
    <source>
        <dbReference type="ARBA" id="ARBA00023065"/>
    </source>
</evidence>
<dbReference type="InterPro" id="IPR005821">
    <property type="entry name" value="Ion_trans_dom"/>
</dbReference>
<keyword evidence="16" id="KW-1185">Reference proteome</keyword>
<evidence type="ECO:0000256" key="12">
    <source>
        <dbReference type="SAM" id="MobiDB-lite"/>
    </source>
</evidence>
<dbReference type="PANTHER" id="PTHR11537:SF254">
    <property type="entry name" value="POTASSIUM VOLTAGE-GATED CHANNEL PROTEIN SHAB"/>
    <property type="match status" value="1"/>
</dbReference>
<feature type="region of interest" description="Disordered" evidence="12">
    <location>
        <begin position="17"/>
        <end position="38"/>
    </location>
</feature>
<evidence type="ECO:0000256" key="10">
    <source>
        <dbReference type="ARBA" id="ARBA00023136"/>
    </source>
</evidence>
<dbReference type="Gene3D" id="1.20.120.350">
    <property type="entry name" value="Voltage-gated potassium channels. Chain C"/>
    <property type="match status" value="1"/>
</dbReference>
<gene>
    <name evidence="15" type="ORF">CCC_03194</name>
</gene>
<dbReference type="InterPro" id="IPR028325">
    <property type="entry name" value="VG_K_chnl"/>
</dbReference>
<evidence type="ECO:0000256" key="3">
    <source>
        <dbReference type="ARBA" id="ARBA00022538"/>
    </source>
</evidence>
<dbReference type="PANTHER" id="PTHR11537">
    <property type="entry name" value="VOLTAGE-GATED POTASSIUM CHANNEL"/>
    <property type="match status" value="1"/>
</dbReference>
<keyword evidence="10 13" id="KW-0472">Membrane</keyword>
<dbReference type="FunFam" id="1.10.287.70:FF:000028">
    <property type="entry name" value="potassium voltage-gated channel subfamily D member 3"/>
    <property type="match status" value="1"/>
</dbReference>
<evidence type="ECO:0000256" key="8">
    <source>
        <dbReference type="ARBA" id="ARBA00022989"/>
    </source>
</evidence>
<feature type="compositionally biased region" description="Basic residues" evidence="12">
    <location>
        <begin position="28"/>
        <end position="38"/>
    </location>
</feature>
<dbReference type="EMBL" id="JXSL01000009">
    <property type="protein sequence ID" value="KIM00592.1"/>
    <property type="molecule type" value="Genomic_DNA"/>
</dbReference>
<keyword evidence="6" id="KW-0851">Voltage-gated channel</keyword>
<keyword evidence="4 13" id="KW-0812">Transmembrane</keyword>
<evidence type="ECO:0000256" key="4">
    <source>
        <dbReference type="ARBA" id="ARBA00022692"/>
    </source>
</evidence>
<evidence type="ECO:0000256" key="2">
    <source>
        <dbReference type="ARBA" id="ARBA00022448"/>
    </source>
</evidence>
<sequence length="361" mass="40305">MVAQINVFDIGRFVTPSHSAHPQPPRPHPVHPHPGHRHVRRRRTLRRTVYHMLGGEGHSDLLVKVVDAFLIALIVLNVAAVVLESIEHLSIAHGPVFHVFDLASVAIFSLEYALRLWTAVELDDSRFHHPVWGRLRWAVSPMAIVDLLSVLPFFLGIVVEIDLRAIRVLRVLRVFKLGRYSMAMNVMGAVARQEARSIGAVLFVMMVILVLTSSLIYLFEHRAQPHVFSDIPTSMWWAVVTLTTLGYGDMVPITPLGRMLGALTAILGVGMIALPAGVLASGFSEQMRIRREEYREAVEKALEDGGGINRTERRLLERTRRGLQLSEEEASLILRQSVETGHLCPHCAKPLHGPHSGPEED</sequence>
<evidence type="ECO:0000313" key="16">
    <source>
        <dbReference type="Proteomes" id="UP000031971"/>
    </source>
</evidence>
<keyword evidence="11 15" id="KW-0407">Ion channel</keyword>
<proteinExistence type="predicted"/>
<dbReference type="GO" id="GO:0001508">
    <property type="term" value="P:action potential"/>
    <property type="evidence" value="ECO:0007669"/>
    <property type="project" value="TreeGrafter"/>
</dbReference>
<keyword evidence="3" id="KW-0633">Potassium transport</keyword>
<comment type="subcellular location">
    <subcellularLocation>
        <location evidence="1">Membrane</location>
        <topology evidence="1">Multi-pass membrane protein</topology>
    </subcellularLocation>
</comment>
<comment type="caution">
    <text evidence="15">The sequence shown here is derived from an EMBL/GenBank/DDBJ whole genome shotgun (WGS) entry which is preliminary data.</text>
</comment>
<keyword evidence="8 13" id="KW-1133">Transmembrane helix</keyword>
<dbReference type="InterPro" id="IPR027359">
    <property type="entry name" value="Volt_channel_dom_sf"/>
</dbReference>
<evidence type="ECO:0000256" key="7">
    <source>
        <dbReference type="ARBA" id="ARBA00022958"/>
    </source>
</evidence>
<name>A0A0C2V6C6_PARME</name>
<reference evidence="15 16" key="1">
    <citation type="submission" date="2015-01" db="EMBL/GenBank/DDBJ databases">
        <title>Genome Sequence of Magnetospirillum magnetotacticum Strain MS-1.</title>
        <authorList>
            <person name="Marinov G.K."/>
            <person name="Smalley M.D."/>
            <person name="DeSalvo G."/>
        </authorList>
    </citation>
    <scope>NUCLEOTIDE SEQUENCE [LARGE SCALE GENOMIC DNA]</scope>
    <source>
        <strain evidence="15 16">MS-1</strain>
    </source>
</reference>
<dbReference type="GO" id="GO:0005249">
    <property type="term" value="F:voltage-gated potassium channel activity"/>
    <property type="evidence" value="ECO:0007669"/>
    <property type="project" value="InterPro"/>
</dbReference>
<feature type="transmembrane region" description="Helical" evidence="13">
    <location>
        <begin position="197"/>
        <end position="219"/>
    </location>
</feature>
<evidence type="ECO:0000256" key="1">
    <source>
        <dbReference type="ARBA" id="ARBA00004141"/>
    </source>
</evidence>
<evidence type="ECO:0000313" key="15">
    <source>
        <dbReference type="EMBL" id="KIM00592.1"/>
    </source>
</evidence>
<dbReference type="PRINTS" id="PR00169">
    <property type="entry name" value="KCHANNEL"/>
</dbReference>
<evidence type="ECO:0000256" key="13">
    <source>
        <dbReference type="SAM" id="Phobius"/>
    </source>
</evidence>
<keyword evidence="9" id="KW-0406">Ion transport</keyword>
<feature type="transmembrane region" description="Helical" evidence="13">
    <location>
        <begin position="61"/>
        <end position="83"/>
    </location>
</feature>
<feature type="transmembrane region" description="Helical" evidence="13">
    <location>
        <begin position="260"/>
        <end position="283"/>
    </location>
</feature>
<evidence type="ECO:0000256" key="11">
    <source>
        <dbReference type="ARBA" id="ARBA00023303"/>
    </source>
</evidence>
<feature type="transmembrane region" description="Helical" evidence="13">
    <location>
        <begin position="137"/>
        <end position="159"/>
    </location>
</feature>
<evidence type="ECO:0000256" key="6">
    <source>
        <dbReference type="ARBA" id="ARBA00022882"/>
    </source>
</evidence>
<dbReference type="SUPFAM" id="SSF81324">
    <property type="entry name" value="Voltage-gated potassium channels"/>
    <property type="match status" value="1"/>
</dbReference>
<protein>
    <submittedName>
        <fullName evidence="15">Potassium voltage-gated channel subfamily KQT possible potassium channel VIC family</fullName>
    </submittedName>
</protein>
<dbReference type="STRING" id="272627.CCC_03194"/>
<evidence type="ECO:0000256" key="5">
    <source>
        <dbReference type="ARBA" id="ARBA00022826"/>
    </source>
</evidence>
<dbReference type="AlphaFoldDB" id="A0A0C2V6C6"/>
<feature type="domain" description="Ion transport" evidence="14">
    <location>
        <begin position="65"/>
        <end position="287"/>
    </location>
</feature>
<dbReference type="GO" id="GO:0008076">
    <property type="term" value="C:voltage-gated potassium channel complex"/>
    <property type="evidence" value="ECO:0007669"/>
    <property type="project" value="InterPro"/>
</dbReference>
<dbReference type="Pfam" id="PF00520">
    <property type="entry name" value="Ion_trans"/>
    <property type="match status" value="1"/>
</dbReference>
<evidence type="ECO:0000259" key="14">
    <source>
        <dbReference type="Pfam" id="PF00520"/>
    </source>
</evidence>
<dbReference type="Gene3D" id="1.10.287.70">
    <property type="match status" value="1"/>
</dbReference>
<keyword evidence="7" id="KW-0630">Potassium</keyword>
<dbReference type="Proteomes" id="UP000031971">
    <property type="component" value="Unassembled WGS sequence"/>
</dbReference>
<organism evidence="15 16">
    <name type="scientific">Paramagnetospirillum magnetotacticum MS-1</name>
    <dbReference type="NCBI Taxonomy" id="272627"/>
    <lineage>
        <taxon>Bacteria</taxon>
        <taxon>Pseudomonadati</taxon>
        <taxon>Pseudomonadota</taxon>
        <taxon>Alphaproteobacteria</taxon>
        <taxon>Rhodospirillales</taxon>
        <taxon>Magnetospirillaceae</taxon>
        <taxon>Paramagnetospirillum</taxon>
    </lineage>
</organism>
<accession>A0A0C2V6C6</accession>